<dbReference type="InterPro" id="IPR007460">
    <property type="entry name" value="BrnT_toxin"/>
</dbReference>
<keyword evidence="2" id="KW-1185">Reference proteome</keyword>
<dbReference type="EMBL" id="CP062176">
    <property type="protein sequence ID" value="WXK39623.1"/>
    <property type="molecule type" value="Genomic_DNA"/>
</dbReference>
<proteinExistence type="predicted"/>
<dbReference type="Gene3D" id="3.10.450.530">
    <property type="entry name" value="Ribonuclease toxin, BrnT, of type II toxin-antitoxin system"/>
    <property type="match status" value="1"/>
</dbReference>
<gene>
    <name evidence="1" type="ORF">IHE29_10265</name>
</gene>
<reference evidence="1 2" key="1">
    <citation type="submission" date="2020-09" db="EMBL/GenBank/DDBJ databases">
        <title>Genome sequences of Mycetohabitans spp.</title>
        <authorList>
            <person name="Carter M.E."/>
            <person name="Carpenter S.C.D."/>
            <person name="Bogdanove A.J."/>
        </authorList>
    </citation>
    <scope>NUCLEOTIDE SEQUENCE [LARGE SCALE GENOMIC DNA]</scope>
    <source>
        <strain evidence="1 2">B12</strain>
    </source>
</reference>
<dbReference type="Proteomes" id="UP001493153">
    <property type="component" value="Chromosome"/>
</dbReference>
<dbReference type="Pfam" id="PF04365">
    <property type="entry name" value="BrnT_toxin"/>
    <property type="match status" value="1"/>
</dbReference>
<dbReference type="RefSeq" id="WP_237070124.1">
    <property type="nucleotide sequence ID" value="NZ_CP062171.1"/>
</dbReference>
<name>A0ABZ2PWX5_9BURK</name>
<accession>A0ABZ2PWX5</accession>
<evidence type="ECO:0000313" key="2">
    <source>
        <dbReference type="Proteomes" id="UP001493153"/>
    </source>
</evidence>
<evidence type="ECO:0000313" key="1">
    <source>
        <dbReference type="EMBL" id="WXK39623.1"/>
    </source>
</evidence>
<sequence length="92" mass="10602">MKITFDQTKRDATLAERGIAFEDAAVIFEGRTLDMVDDRFDYGEERIVTVGHLDGRMMIVVWTARGGARHVISMRKANEREKKRFEQRLGKG</sequence>
<organism evidence="1 2">
    <name type="scientific">Mycetohabitans rhizoxinica</name>
    <dbReference type="NCBI Taxonomy" id="412963"/>
    <lineage>
        <taxon>Bacteria</taxon>
        <taxon>Pseudomonadati</taxon>
        <taxon>Pseudomonadota</taxon>
        <taxon>Betaproteobacteria</taxon>
        <taxon>Burkholderiales</taxon>
        <taxon>Burkholderiaceae</taxon>
        <taxon>Mycetohabitans</taxon>
    </lineage>
</organism>
<dbReference type="InterPro" id="IPR038573">
    <property type="entry name" value="BrnT_sf"/>
</dbReference>
<protein>
    <submittedName>
        <fullName evidence="1">BrnT family toxin</fullName>
    </submittedName>
</protein>